<protein>
    <submittedName>
        <fullName evidence="1">21989_t:CDS:1</fullName>
    </submittedName>
</protein>
<feature type="non-terminal residue" evidence="1">
    <location>
        <position position="55"/>
    </location>
</feature>
<accession>A0A9N9KAA9</accession>
<keyword evidence="2" id="KW-1185">Reference proteome</keyword>
<comment type="caution">
    <text evidence="1">The sequence shown here is derived from an EMBL/GenBank/DDBJ whole genome shotgun (WGS) entry which is preliminary data.</text>
</comment>
<gene>
    <name evidence="1" type="ORF">CPELLU_LOCUS19068</name>
</gene>
<sequence length="55" mass="6224">IENEDKAPIIEDLPETIDVIILDPETNPSNLIPQMVCFIETCIPYKEYTLTSETA</sequence>
<reference evidence="1" key="1">
    <citation type="submission" date="2021-06" db="EMBL/GenBank/DDBJ databases">
        <authorList>
            <person name="Kallberg Y."/>
            <person name="Tangrot J."/>
            <person name="Rosling A."/>
        </authorList>
    </citation>
    <scope>NUCLEOTIDE SEQUENCE</scope>
    <source>
        <strain evidence="1">FL966</strain>
    </source>
</reference>
<feature type="non-terminal residue" evidence="1">
    <location>
        <position position="1"/>
    </location>
</feature>
<dbReference type="AlphaFoldDB" id="A0A9N9KAA9"/>
<evidence type="ECO:0000313" key="2">
    <source>
        <dbReference type="Proteomes" id="UP000789759"/>
    </source>
</evidence>
<proteinExistence type="predicted"/>
<dbReference type="Proteomes" id="UP000789759">
    <property type="component" value="Unassembled WGS sequence"/>
</dbReference>
<organism evidence="1 2">
    <name type="scientific">Cetraspora pellucida</name>
    <dbReference type="NCBI Taxonomy" id="1433469"/>
    <lineage>
        <taxon>Eukaryota</taxon>
        <taxon>Fungi</taxon>
        <taxon>Fungi incertae sedis</taxon>
        <taxon>Mucoromycota</taxon>
        <taxon>Glomeromycotina</taxon>
        <taxon>Glomeromycetes</taxon>
        <taxon>Diversisporales</taxon>
        <taxon>Gigasporaceae</taxon>
        <taxon>Cetraspora</taxon>
    </lineage>
</organism>
<evidence type="ECO:0000313" key="1">
    <source>
        <dbReference type="EMBL" id="CAG8814888.1"/>
    </source>
</evidence>
<dbReference type="EMBL" id="CAJVQA010042501">
    <property type="protein sequence ID" value="CAG8814888.1"/>
    <property type="molecule type" value="Genomic_DNA"/>
</dbReference>
<name>A0A9N9KAA9_9GLOM</name>